<dbReference type="Proteomes" id="UP000289821">
    <property type="component" value="Unassembled WGS sequence"/>
</dbReference>
<keyword evidence="2" id="KW-1185">Reference proteome</keyword>
<gene>
    <name evidence="1" type="ORF">DSM04_102130</name>
</gene>
<proteinExistence type="predicted"/>
<name>A0A4Q0NWH5_9FLAO</name>
<protein>
    <submittedName>
        <fullName evidence="1">Uncharacterized protein</fullName>
    </submittedName>
</protein>
<organism evidence="1 2">
    <name type="scientific">Leeuwenhoekiella aestuarii</name>
    <dbReference type="NCBI Taxonomy" id="2249426"/>
    <lineage>
        <taxon>Bacteria</taxon>
        <taxon>Pseudomonadati</taxon>
        <taxon>Bacteroidota</taxon>
        <taxon>Flavobacteriia</taxon>
        <taxon>Flavobacteriales</taxon>
        <taxon>Flavobacteriaceae</taxon>
        <taxon>Leeuwenhoekiella</taxon>
    </lineage>
</organism>
<dbReference type="AlphaFoldDB" id="A0A4Q0NWH5"/>
<dbReference type="RefSeq" id="WP_236638743.1">
    <property type="nucleotide sequence ID" value="NZ_QOVI01000002.1"/>
</dbReference>
<evidence type="ECO:0000313" key="2">
    <source>
        <dbReference type="Proteomes" id="UP000289821"/>
    </source>
</evidence>
<reference evidence="1 2" key="1">
    <citation type="submission" date="2018-07" db="EMBL/GenBank/DDBJ databases">
        <title>Leeuwenhoekiella genomics.</title>
        <authorList>
            <person name="Tahon G."/>
            <person name="Willems A."/>
        </authorList>
    </citation>
    <scope>NUCLEOTIDE SEQUENCE [LARGE SCALE GENOMIC DNA]</scope>
    <source>
        <strain evidence="1 2">R-50232</strain>
    </source>
</reference>
<accession>A0A4Q0NWH5</accession>
<comment type="caution">
    <text evidence="1">The sequence shown here is derived from an EMBL/GenBank/DDBJ whole genome shotgun (WGS) entry which is preliminary data.</text>
</comment>
<sequence>MKIISRSKIKTKIHGITTAKSEKENKQAANRRIVKEKVKSGETVFPKFREVSNVWNFDKDGKKYDPKMTEEELRK</sequence>
<evidence type="ECO:0000313" key="1">
    <source>
        <dbReference type="EMBL" id="RXG16557.1"/>
    </source>
</evidence>
<dbReference type="EMBL" id="QOVI01000002">
    <property type="protein sequence ID" value="RXG16557.1"/>
    <property type="molecule type" value="Genomic_DNA"/>
</dbReference>